<dbReference type="OrthoDB" id="1470350at2759"/>
<keyword evidence="6" id="KW-0472">Membrane</keyword>
<keyword evidence="2" id="KW-0349">Heme</keyword>
<protein>
    <recommendedName>
        <fullName evidence="9">Cytochrome P450</fullName>
    </recommendedName>
</protein>
<accession>A0A9P1GYK9</accession>
<evidence type="ECO:0000313" key="7">
    <source>
        <dbReference type="EMBL" id="CAI4212257.1"/>
    </source>
</evidence>
<reference evidence="7" key="1">
    <citation type="submission" date="2022-11" db="EMBL/GenBank/DDBJ databases">
        <authorList>
            <person name="Scott C."/>
            <person name="Bruce N."/>
        </authorList>
    </citation>
    <scope>NUCLEOTIDE SEQUENCE</scope>
</reference>
<dbReference type="GO" id="GO:0005506">
    <property type="term" value="F:iron ion binding"/>
    <property type="evidence" value="ECO:0007669"/>
    <property type="project" value="InterPro"/>
</dbReference>
<evidence type="ECO:0000256" key="5">
    <source>
        <dbReference type="SAM" id="MobiDB-lite"/>
    </source>
</evidence>
<dbReference type="GO" id="GO:0020037">
    <property type="term" value="F:heme binding"/>
    <property type="evidence" value="ECO:0007669"/>
    <property type="project" value="InterPro"/>
</dbReference>
<comment type="similarity">
    <text evidence="1">Belongs to the cytochrome P450 family.</text>
</comment>
<proteinExistence type="inferred from homology"/>
<dbReference type="PANTHER" id="PTHR24305:SF166">
    <property type="entry name" value="CYTOCHROME P450 12A4, MITOCHONDRIAL-RELATED"/>
    <property type="match status" value="1"/>
</dbReference>
<dbReference type="Gene3D" id="1.10.630.10">
    <property type="entry name" value="Cytochrome P450"/>
    <property type="match status" value="1"/>
</dbReference>
<dbReference type="InterPro" id="IPR036396">
    <property type="entry name" value="Cyt_P450_sf"/>
</dbReference>
<name>A0A9P1GYK9_9PEZI</name>
<evidence type="ECO:0000256" key="2">
    <source>
        <dbReference type="ARBA" id="ARBA00022617"/>
    </source>
</evidence>
<feature type="transmembrane region" description="Helical" evidence="6">
    <location>
        <begin position="6"/>
        <end position="28"/>
    </location>
</feature>
<keyword evidence="3" id="KW-0479">Metal-binding</keyword>
<dbReference type="InterPro" id="IPR002401">
    <property type="entry name" value="Cyt_P450_E_grp-I"/>
</dbReference>
<evidence type="ECO:0000256" key="1">
    <source>
        <dbReference type="ARBA" id="ARBA00010617"/>
    </source>
</evidence>
<dbReference type="PRINTS" id="PR00463">
    <property type="entry name" value="EP450I"/>
</dbReference>
<sequence length="387" mass="41885">MGVASIPTAATVGVALVAYLVYSALAGLNKNIEGAKKSGLPYIVSPVSPFSLPAQVTHKLWIPIVRTCLPRSWWENWITHPAPRALPKLVETYEVLKQFGDNTLTTEGPLWRIHRRATAASFNERNAALVFAVAAEQTRGMLDKWMADQEGRSRGPGGGGEGDKKAGSSSASSPGPIRTIDRDTMRLALNIIGYGSEVGQVYELGARGWAYVEFYRYDCDASGEDIVVVGSTAMAVEYLLPLKRTQEAAESYTNYVAYMNELLDEKLQQLRAGNVDDAEPGMDIMGQLVRSTYGDASSTTDDQEKKAAQSAPTASAATMGRLGRPDILGNAFIMLVAGHETTANALHFTLLELAAHPAVQRALQRDLDALLGDRDPGTGRTKRRSTR</sequence>
<evidence type="ECO:0000256" key="6">
    <source>
        <dbReference type="SAM" id="Phobius"/>
    </source>
</evidence>
<comment type="caution">
    <text evidence="7">The sequence shown here is derived from an EMBL/GenBank/DDBJ whole genome shotgun (WGS) entry which is preliminary data.</text>
</comment>
<organism evidence="7 8">
    <name type="scientific">Parascedosporium putredinis</name>
    <dbReference type="NCBI Taxonomy" id="1442378"/>
    <lineage>
        <taxon>Eukaryota</taxon>
        <taxon>Fungi</taxon>
        <taxon>Dikarya</taxon>
        <taxon>Ascomycota</taxon>
        <taxon>Pezizomycotina</taxon>
        <taxon>Sordariomycetes</taxon>
        <taxon>Hypocreomycetidae</taxon>
        <taxon>Microascales</taxon>
        <taxon>Microascaceae</taxon>
        <taxon>Parascedosporium</taxon>
    </lineage>
</organism>
<dbReference type="GO" id="GO:0004497">
    <property type="term" value="F:monooxygenase activity"/>
    <property type="evidence" value="ECO:0007669"/>
    <property type="project" value="InterPro"/>
</dbReference>
<evidence type="ECO:0000313" key="8">
    <source>
        <dbReference type="Proteomes" id="UP000838763"/>
    </source>
</evidence>
<dbReference type="InterPro" id="IPR050121">
    <property type="entry name" value="Cytochrome_P450_monoxygenase"/>
</dbReference>
<gene>
    <name evidence="7" type="ORF">PPNO1_LOCUS2023</name>
</gene>
<dbReference type="InterPro" id="IPR001128">
    <property type="entry name" value="Cyt_P450"/>
</dbReference>
<feature type="region of interest" description="Disordered" evidence="5">
    <location>
        <begin position="294"/>
        <end position="316"/>
    </location>
</feature>
<dbReference type="PANTHER" id="PTHR24305">
    <property type="entry name" value="CYTOCHROME P450"/>
    <property type="match status" value="1"/>
</dbReference>
<feature type="region of interest" description="Disordered" evidence="5">
    <location>
        <begin position="148"/>
        <end position="179"/>
    </location>
</feature>
<dbReference type="SUPFAM" id="SSF48264">
    <property type="entry name" value="Cytochrome P450"/>
    <property type="match status" value="1"/>
</dbReference>
<keyword evidence="6" id="KW-0812">Transmembrane</keyword>
<dbReference type="AlphaFoldDB" id="A0A9P1GYK9"/>
<evidence type="ECO:0000256" key="4">
    <source>
        <dbReference type="ARBA" id="ARBA00023004"/>
    </source>
</evidence>
<evidence type="ECO:0008006" key="9">
    <source>
        <dbReference type="Google" id="ProtNLM"/>
    </source>
</evidence>
<keyword evidence="4" id="KW-0408">Iron</keyword>
<evidence type="ECO:0000256" key="3">
    <source>
        <dbReference type="ARBA" id="ARBA00022723"/>
    </source>
</evidence>
<keyword evidence="8" id="KW-1185">Reference proteome</keyword>
<keyword evidence="6" id="KW-1133">Transmembrane helix</keyword>
<dbReference type="Pfam" id="PF00067">
    <property type="entry name" value="p450"/>
    <property type="match status" value="1"/>
</dbReference>
<dbReference type="Proteomes" id="UP000838763">
    <property type="component" value="Unassembled WGS sequence"/>
</dbReference>
<dbReference type="EMBL" id="CALLCH030000004">
    <property type="protein sequence ID" value="CAI4212257.1"/>
    <property type="molecule type" value="Genomic_DNA"/>
</dbReference>
<dbReference type="GO" id="GO:0016705">
    <property type="term" value="F:oxidoreductase activity, acting on paired donors, with incorporation or reduction of molecular oxygen"/>
    <property type="evidence" value="ECO:0007669"/>
    <property type="project" value="InterPro"/>
</dbReference>